<dbReference type="Proteomes" id="UP000649617">
    <property type="component" value="Unassembled WGS sequence"/>
</dbReference>
<name>A0A812JLJ8_SYMPI</name>
<protein>
    <recommendedName>
        <fullName evidence="3">Protein kinase domain-containing protein</fullName>
    </recommendedName>
</protein>
<sequence length="150" mass="16534">MGVIHCDVNPWNILCQEEIQESGADVDLPLKEFTFGHQRDERSYPQAEACLVDWACSAPSEGGSAPKLSRRGDFQAAELVQGRVGPQSDVFGCASTLLWLLLKRTRKGLPDRTPELVKAQLQQAAGEELSTTCLEKLASAITWGMEESWE</sequence>
<dbReference type="OrthoDB" id="10312300at2759"/>
<organism evidence="1 2">
    <name type="scientific">Symbiodinium pilosum</name>
    <name type="common">Dinoflagellate</name>
    <dbReference type="NCBI Taxonomy" id="2952"/>
    <lineage>
        <taxon>Eukaryota</taxon>
        <taxon>Sar</taxon>
        <taxon>Alveolata</taxon>
        <taxon>Dinophyceae</taxon>
        <taxon>Suessiales</taxon>
        <taxon>Symbiodiniaceae</taxon>
        <taxon>Symbiodinium</taxon>
    </lineage>
</organism>
<accession>A0A812JLJ8</accession>
<gene>
    <name evidence="1" type="ORF">SPIL2461_LOCUS2358</name>
</gene>
<dbReference type="Gene3D" id="1.10.510.10">
    <property type="entry name" value="Transferase(Phosphotransferase) domain 1"/>
    <property type="match status" value="1"/>
</dbReference>
<dbReference type="InterPro" id="IPR011009">
    <property type="entry name" value="Kinase-like_dom_sf"/>
</dbReference>
<comment type="caution">
    <text evidence="1">The sequence shown here is derived from an EMBL/GenBank/DDBJ whole genome shotgun (WGS) entry which is preliminary data.</text>
</comment>
<evidence type="ECO:0000313" key="1">
    <source>
        <dbReference type="EMBL" id="CAE7211866.1"/>
    </source>
</evidence>
<dbReference type="SUPFAM" id="SSF56112">
    <property type="entry name" value="Protein kinase-like (PK-like)"/>
    <property type="match status" value="1"/>
</dbReference>
<dbReference type="EMBL" id="CAJNIZ010002558">
    <property type="protein sequence ID" value="CAE7211866.1"/>
    <property type="molecule type" value="Genomic_DNA"/>
</dbReference>
<reference evidence="1" key="1">
    <citation type="submission" date="2021-02" db="EMBL/GenBank/DDBJ databases">
        <authorList>
            <person name="Dougan E. K."/>
            <person name="Rhodes N."/>
            <person name="Thang M."/>
            <person name="Chan C."/>
        </authorList>
    </citation>
    <scope>NUCLEOTIDE SEQUENCE</scope>
</reference>
<keyword evidence="2" id="KW-1185">Reference proteome</keyword>
<evidence type="ECO:0008006" key="3">
    <source>
        <dbReference type="Google" id="ProtNLM"/>
    </source>
</evidence>
<proteinExistence type="predicted"/>
<feature type="non-terminal residue" evidence="1">
    <location>
        <position position="150"/>
    </location>
</feature>
<dbReference type="AlphaFoldDB" id="A0A812JLJ8"/>
<evidence type="ECO:0000313" key="2">
    <source>
        <dbReference type="Proteomes" id="UP000649617"/>
    </source>
</evidence>